<keyword evidence="8" id="KW-1133">Transmembrane helix</keyword>
<dbReference type="GO" id="GO:0005886">
    <property type="term" value="C:plasma membrane"/>
    <property type="evidence" value="ECO:0007669"/>
    <property type="project" value="UniProtKB-SubCell"/>
</dbReference>
<organism evidence="14 15">
    <name type="scientific">Apostasia shenzhenica</name>
    <dbReference type="NCBI Taxonomy" id="1088818"/>
    <lineage>
        <taxon>Eukaryota</taxon>
        <taxon>Viridiplantae</taxon>
        <taxon>Streptophyta</taxon>
        <taxon>Embryophyta</taxon>
        <taxon>Tracheophyta</taxon>
        <taxon>Spermatophyta</taxon>
        <taxon>Magnoliopsida</taxon>
        <taxon>Liliopsida</taxon>
        <taxon>Asparagales</taxon>
        <taxon>Orchidaceae</taxon>
        <taxon>Apostasioideae</taxon>
        <taxon>Apostasia</taxon>
    </lineage>
</organism>
<keyword evidence="5" id="KW-0812">Transmembrane</keyword>
<keyword evidence="14" id="KW-0418">Kinase</keyword>
<protein>
    <recommendedName>
        <fullName evidence="2">non-specific serine/threonine protein kinase</fullName>
        <ecNumber evidence="2">2.7.11.1</ecNumber>
    </recommendedName>
</protein>
<evidence type="ECO:0000256" key="10">
    <source>
        <dbReference type="ARBA" id="ARBA00047899"/>
    </source>
</evidence>
<dbReference type="STRING" id="1088818.A0A2I0AGZ7"/>
<evidence type="ECO:0000256" key="4">
    <source>
        <dbReference type="ARBA" id="ARBA00022679"/>
    </source>
</evidence>
<proteinExistence type="predicted"/>
<feature type="binding site" evidence="12">
    <location>
        <position position="102"/>
    </location>
    <ligand>
        <name>ATP</name>
        <dbReference type="ChEBI" id="CHEBI:30616"/>
    </ligand>
</feature>
<name>A0A2I0AGZ7_9ASPA</name>
<comment type="catalytic activity">
    <reaction evidence="11">
        <text>L-seryl-[protein] + ATP = O-phospho-L-seryl-[protein] + ADP + H(+)</text>
        <dbReference type="Rhea" id="RHEA:17989"/>
        <dbReference type="Rhea" id="RHEA-COMP:9863"/>
        <dbReference type="Rhea" id="RHEA-COMP:11604"/>
        <dbReference type="ChEBI" id="CHEBI:15378"/>
        <dbReference type="ChEBI" id="CHEBI:29999"/>
        <dbReference type="ChEBI" id="CHEBI:30616"/>
        <dbReference type="ChEBI" id="CHEBI:83421"/>
        <dbReference type="ChEBI" id="CHEBI:456216"/>
        <dbReference type="EC" id="2.7.11.1"/>
    </reaction>
</comment>
<dbReference type="InterPro" id="IPR047117">
    <property type="entry name" value="PERK1-13-like"/>
</dbReference>
<keyword evidence="9" id="KW-0472">Membrane</keyword>
<evidence type="ECO:0000256" key="5">
    <source>
        <dbReference type="ARBA" id="ARBA00022692"/>
    </source>
</evidence>
<dbReference type="Proteomes" id="UP000236161">
    <property type="component" value="Unassembled WGS sequence"/>
</dbReference>
<dbReference type="PANTHER" id="PTHR47982">
    <property type="entry name" value="PROLINE-RICH RECEPTOR-LIKE PROTEIN KINASE PERK4"/>
    <property type="match status" value="1"/>
</dbReference>
<evidence type="ECO:0000256" key="7">
    <source>
        <dbReference type="ARBA" id="ARBA00022840"/>
    </source>
</evidence>
<dbReference type="Gene3D" id="3.30.200.20">
    <property type="entry name" value="Phosphorylase Kinase, domain 1"/>
    <property type="match status" value="1"/>
</dbReference>
<dbReference type="EC" id="2.7.11.1" evidence="2"/>
<sequence>METLKRTHNTGTDENTTTRTTGLWCSEVDEDLAGHQYTRQIIELSGQERGSYSSASQIAWRFGIEELNLATKNFCDINLIGHGTFGEAYKGLLQDGTIVAIKRRKAPTNQYFTDEVLMCLDHLHGLDSPMVHMNFKTANVLVDEDFIPKVADAGIRSLLYRIDGAAPSRMTIIDPFLDPE</sequence>
<keyword evidence="4 14" id="KW-0808">Transferase</keyword>
<evidence type="ECO:0000259" key="13">
    <source>
        <dbReference type="PROSITE" id="PS50011"/>
    </source>
</evidence>
<feature type="domain" description="Protein kinase" evidence="13">
    <location>
        <begin position="1"/>
        <end position="180"/>
    </location>
</feature>
<keyword evidence="14" id="KW-0675">Receptor</keyword>
<dbReference type="InterPro" id="IPR000719">
    <property type="entry name" value="Prot_kinase_dom"/>
</dbReference>
<dbReference type="PROSITE" id="PS50011">
    <property type="entry name" value="PROTEIN_KINASE_DOM"/>
    <property type="match status" value="1"/>
</dbReference>
<keyword evidence="6 12" id="KW-0547">Nucleotide-binding</keyword>
<dbReference type="GO" id="GO:0005524">
    <property type="term" value="F:ATP binding"/>
    <property type="evidence" value="ECO:0007669"/>
    <property type="project" value="UniProtKB-UniRule"/>
</dbReference>
<dbReference type="SUPFAM" id="SSF56112">
    <property type="entry name" value="Protein kinase-like (PK-like)"/>
    <property type="match status" value="1"/>
</dbReference>
<dbReference type="GO" id="GO:0004674">
    <property type="term" value="F:protein serine/threonine kinase activity"/>
    <property type="evidence" value="ECO:0007669"/>
    <property type="project" value="UniProtKB-KW"/>
</dbReference>
<evidence type="ECO:0000256" key="1">
    <source>
        <dbReference type="ARBA" id="ARBA00004162"/>
    </source>
</evidence>
<keyword evidence="15" id="KW-1185">Reference proteome</keyword>
<dbReference type="InterPro" id="IPR011009">
    <property type="entry name" value="Kinase-like_dom_sf"/>
</dbReference>
<dbReference type="AlphaFoldDB" id="A0A2I0AGZ7"/>
<dbReference type="PROSITE" id="PS00107">
    <property type="entry name" value="PROTEIN_KINASE_ATP"/>
    <property type="match status" value="1"/>
</dbReference>
<evidence type="ECO:0000256" key="2">
    <source>
        <dbReference type="ARBA" id="ARBA00012513"/>
    </source>
</evidence>
<evidence type="ECO:0000256" key="9">
    <source>
        <dbReference type="ARBA" id="ARBA00023136"/>
    </source>
</evidence>
<keyword evidence="7 12" id="KW-0067">ATP-binding</keyword>
<reference evidence="14 15" key="1">
    <citation type="journal article" date="2017" name="Nature">
        <title>The Apostasia genome and the evolution of orchids.</title>
        <authorList>
            <person name="Zhang G.Q."/>
            <person name="Liu K.W."/>
            <person name="Li Z."/>
            <person name="Lohaus R."/>
            <person name="Hsiao Y.Y."/>
            <person name="Niu S.C."/>
            <person name="Wang J.Y."/>
            <person name="Lin Y.C."/>
            <person name="Xu Q."/>
            <person name="Chen L.J."/>
            <person name="Yoshida K."/>
            <person name="Fujiwara S."/>
            <person name="Wang Z.W."/>
            <person name="Zhang Y.Q."/>
            <person name="Mitsuda N."/>
            <person name="Wang M."/>
            <person name="Liu G.H."/>
            <person name="Pecoraro L."/>
            <person name="Huang H.X."/>
            <person name="Xiao X.J."/>
            <person name="Lin M."/>
            <person name="Wu X.Y."/>
            <person name="Wu W.L."/>
            <person name="Chen Y.Y."/>
            <person name="Chang S.B."/>
            <person name="Sakamoto S."/>
            <person name="Ohme-Takagi M."/>
            <person name="Yagi M."/>
            <person name="Zeng S.J."/>
            <person name="Shen C.Y."/>
            <person name="Yeh C.M."/>
            <person name="Luo Y.B."/>
            <person name="Tsai W.C."/>
            <person name="Van de Peer Y."/>
            <person name="Liu Z.J."/>
        </authorList>
    </citation>
    <scope>NUCLEOTIDE SEQUENCE [LARGE SCALE GENOMIC DNA]</scope>
    <source>
        <strain evidence="15">cv. Shenzhen</strain>
        <tissue evidence="14">Stem</tissue>
    </source>
</reference>
<dbReference type="OrthoDB" id="4062651at2759"/>
<gene>
    <name evidence="14" type="primary">CRCK1</name>
    <name evidence="14" type="ORF">AXF42_Ash000643</name>
</gene>
<keyword evidence="3" id="KW-0723">Serine/threonine-protein kinase</keyword>
<comment type="catalytic activity">
    <reaction evidence="10">
        <text>L-threonyl-[protein] + ATP = O-phospho-L-threonyl-[protein] + ADP + H(+)</text>
        <dbReference type="Rhea" id="RHEA:46608"/>
        <dbReference type="Rhea" id="RHEA-COMP:11060"/>
        <dbReference type="Rhea" id="RHEA-COMP:11605"/>
        <dbReference type="ChEBI" id="CHEBI:15378"/>
        <dbReference type="ChEBI" id="CHEBI:30013"/>
        <dbReference type="ChEBI" id="CHEBI:30616"/>
        <dbReference type="ChEBI" id="CHEBI:61977"/>
        <dbReference type="ChEBI" id="CHEBI:456216"/>
        <dbReference type="EC" id="2.7.11.1"/>
    </reaction>
</comment>
<evidence type="ECO:0000313" key="14">
    <source>
        <dbReference type="EMBL" id="PKA54808.1"/>
    </source>
</evidence>
<evidence type="ECO:0000256" key="11">
    <source>
        <dbReference type="ARBA" id="ARBA00048679"/>
    </source>
</evidence>
<evidence type="ECO:0000256" key="3">
    <source>
        <dbReference type="ARBA" id="ARBA00022527"/>
    </source>
</evidence>
<evidence type="ECO:0000256" key="6">
    <source>
        <dbReference type="ARBA" id="ARBA00022741"/>
    </source>
</evidence>
<dbReference type="PANTHER" id="PTHR47982:SF20">
    <property type="entry name" value="NON-SPECIFIC SERINE_THREONINE PROTEIN KINASE"/>
    <property type="match status" value="1"/>
</dbReference>
<dbReference type="GO" id="GO:0106310">
    <property type="term" value="F:protein serine kinase activity"/>
    <property type="evidence" value="ECO:0007669"/>
    <property type="project" value="RHEA"/>
</dbReference>
<evidence type="ECO:0000256" key="8">
    <source>
        <dbReference type="ARBA" id="ARBA00022989"/>
    </source>
</evidence>
<evidence type="ECO:0000313" key="15">
    <source>
        <dbReference type="Proteomes" id="UP000236161"/>
    </source>
</evidence>
<accession>A0A2I0AGZ7</accession>
<dbReference type="InterPro" id="IPR017441">
    <property type="entry name" value="Protein_kinase_ATP_BS"/>
</dbReference>
<comment type="subcellular location">
    <subcellularLocation>
        <location evidence="1">Cell membrane</location>
        <topology evidence="1">Single-pass membrane protein</topology>
    </subcellularLocation>
</comment>
<dbReference type="EMBL" id="KZ451982">
    <property type="protein sequence ID" value="PKA54808.1"/>
    <property type="molecule type" value="Genomic_DNA"/>
</dbReference>
<evidence type="ECO:0000256" key="12">
    <source>
        <dbReference type="PROSITE-ProRule" id="PRU10141"/>
    </source>
</evidence>